<evidence type="ECO:0000313" key="12">
    <source>
        <dbReference type="Proteomes" id="UP000078292"/>
    </source>
</evidence>
<feature type="transmembrane region" description="Helical" evidence="10">
    <location>
        <begin position="87"/>
        <end position="106"/>
    </location>
</feature>
<dbReference type="InterPro" id="IPR001851">
    <property type="entry name" value="ABC_transp_permease"/>
</dbReference>
<evidence type="ECO:0000256" key="10">
    <source>
        <dbReference type="SAM" id="Phobius"/>
    </source>
</evidence>
<dbReference type="RefSeq" id="WP_052504709.1">
    <property type="nucleotide sequence ID" value="NZ_LXEY01000012.1"/>
</dbReference>
<proteinExistence type="inferred from homology"/>
<organism evidence="11 12">
    <name type="scientific">Enteractinococcus helveticum</name>
    <dbReference type="NCBI Taxonomy" id="1837282"/>
    <lineage>
        <taxon>Bacteria</taxon>
        <taxon>Bacillati</taxon>
        <taxon>Actinomycetota</taxon>
        <taxon>Actinomycetes</taxon>
        <taxon>Micrococcales</taxon>
        <taxon>Micrococcaceae</taxon>
    </lineage>
</organism>
<comment type="subcellular location">
    <subcellularLocation>
        <location evidence="1">Cell membrane</location>
        <topology evidence="1">Multi-pass membrane protein</topology>
    </subcellularLocation>
</comment>
<name>A0A1B7M1B2_9MICC</name>
<dbReference type="GO" id="GO:0022857">
    <property type="term" value="F:transmembrane transporter activity"/>
    <property type="evidence" value="ECO:0007669"/>
    <property type="project" value="InterPro"/>
</dbReference>
<feature type="transmembrane region" description="Helical" evidence="10">
    <location>
        <begin position="7"/>
        <end position="33"/>
    </location>
</feature>
<gene>
    <name evidence="11" type="ORF">A6F49_06655</name>
</gene>
<dbReference type="GO" id="GO:0005886">
    <property type="term" value="C:plasma membrane"/>
    <property type="evidence" value="ECO:0007669"/>
    <property type="project" value="UniProtKB-SubCell"/>
</dbReference>
<reference evidence="11 12" key="1">
    <citation type="submission" date="2016-04" db="EMBL/GenBank/DDBJ databases">
        <title>First whole genome shotgun sequence of the bacterium Enteractinococcus sp. strain UASWS1574.</title>
        <authorList>
            <person name="Crovadore J."/>
            <person name="Chablais R."/>
            <person name="Lefort F."/>
        </authorList>
    </citation>
    <scope>NUCLEOTIDE SEQUENCE [LARGE SCALE GENOMIC DNA]</scope>
    <source>
        <strain evidence="11 12">UASWS1574</strain>
    </source>
</reference>
<comment type="similarity">
    <text evidence="8">Belongs to the binding-protein-dependent transport system permease family. LivHM subfamily.</text>
</comment>
<feature type="transmembrane region" description="Helical" evidence="10">
    <location>
        <begin position="211"/>
        <end position="229"/>
    </location>
</feature>
<evidence type="ECO:0000256" key="3">
    <source>
        <dbReference type="ARBA" id="ARBA00022475"/>
    </source>
</evidence>
<feature type="region of interest" description="Disordered" evidence="9">
    <location>
        <begin position="287"/>
        <end position="322"/>
    </location>
</feature>
<evidence type="ECO:0000256" key="4">
    <source>
        <dbReference type="ARBA" id="ARBA00022692"/>
    </source>
</evidence>
<keyword evidence="3" id="KW-1003">Cell membrane</keyword>
<feature type="transmembrane region" description="Helical" evidence="10">
    <location>
        <begin position="138"/>
        <end position="159"/>
    </location>
</feature>
<evidence type="ECO:0000256" key="7">
    <source>
        <dbReference type="ARBA" id="ARBA00023136"/>
    </source>
</evidence>
<evidence type="ECO:0000256" key="6">
    <source>
        <dbReference type="ARBA" id="ARBA00022989"/>
    </source>
</evidence>
<evidence type="ECO:0008006" key="13">
    <source>
        <dbReference type="Google" id="ProtNLM"/>
    </source>
</evidence>
<feature type="transmembrane region" description="Helical" evidence="10">
    <location>
        <begin position="236"/>
        <end position="253"/>
    </location>
</feature>
<dbReference type="Proteomes" id="UP000078292">
    <property type="component" value="Unassembled WGS sequence"/>
</dbReference>
<evidence type="ECO:0000256" key="9">
    <source>
        <dbReference type="SAM" id="MobiDB-lite"/>
    </source>
</evidence>
<dbReference type="AlphaFoldDB" id="A0A1B7M1B2"/>
<feature type="compositionally biased region" description="Polar residues" evidence="9">
    <location>
        <begin position="301"/>
        <end position="313"/>
    </location>
</feature>
<feature type="transmembrane region" description="Helical" evidence="10">
    <location>
        <begin position="45"/>
        <end position="75"/>
    </location>
</feature>
<dbReference type="InterPro" id="IPR052157">
    <property type="entry name" value="BCAA_transport_permease"/>
</dbReference>
<evidence type="ECO:0000313" key="11">
    <source>
        <dbReference type="EMBL" id="OAV62383.1"/>
    </source>
</evidence>
<accession>A0A1B7M1B2</accession>
<dbReference type="OrthoDB" id="9807115at2"/>
<evidence type="ECO:0000256" key="8">
    <source>
        <dbReference type="ARBA" id="ARBA00037998"/>
    </source>
</evidence>
<keyword evidence="12" id="KW-1185">Reference proteome</keyword>
<sequence>MELLQSVVLFFLTAMTLFGFYGLLAWGLGLIFGQLGVVNVAHGDFAMVGAFTMFALPAVPFFLRLLIAVLVAIVLGYVTERFLLRKLYLRGMLATLLAMWGVGIVIRQGLEAWFGTTPGSVTAPVTTSLTVLGVQYPAYRLLATAISLVLILVGLFIIYRTTLGLKLRASIANRQMAALLGISPTAMITGTFIVGTILAVIAGALQSPMLGVTPSVGLTFLAPAFFAVLVGKPGSLGGPILGAAIVALLQTALRTFFTETVASLLFFLILILLIALRPQGLNWRIPQWKTTRKTPPSSSTQENTSNNHPSGRQVSAERQDSR</sequence>
<keyword evidence="7 10" id="KW-0472">Membrane</keyword>
<keyword evidence="6 10" id="KW-1133">Transmembrane helix</keyword>
<evidence type="ECO:0000256" key="2">
    <source>
        <dbReference type="ARBA" id="ARBA00022448"/>
    </source>
</evidence>
<dbReference type="PANTHER" id="PTHR11795:SF447">
    <property type="entry name" value="ABC TRANSPORTER PERMEASE PROTEIN"/>
    <property type="match status" value="1"/>
</dbReference>
<dbReference type="PANTHER" id="PTHR11795">
    <property type="entry name" value="BRANCHED-CHAIN AMINO ACID TRANSPORT SYSTEM PERMEASE PROTEIN LIVH"/>
    <property type="match status" value="1"/>
</dbReference>
<evidence type="ECO:0000256" key="1">
    <source>
        <dbReference type="ARBA" id="ARBA00004651"/>
    </source>
</evidence>
<dbReference type="EMBL" id="LXEY01000012">
    <property type="protein sequence ID" value="OAV62383.1"/>
    <property type="molecule type" value="Genomic_DNA"/>
</dbReference>
<keyword evidence="5" id="KW-0029">Amino-acid transport</keyword>
<protein>
    <recommendedName>
        <fullName evidence="13">ABC transporter permease</fullName>
    </recommendedName>
</protein>
<dbReference type="CDD" id="cd06582">
    <property type="entry name" value="TM_PBP1_LivH_like"/>
    <property type="match status" value="1"/>
</dbReference>
<dbReference type="GO" id="GO:0006865">
    <property type="term" value="P:amino acid transport"/>
    <property type="evidence" value="ECO:0007669"/>
    <property type="project" value="UniProtKB-KW"/>
</dbReference>
<feature type="transmembrane region" description="Helical" evidence="10">
    <location>
        <begin position="179"/>
        <end position="205"/>
    </location>
</feature>
<dbReference type="Pfam" id="PF02653">
    <property type="entry name" value="BPD_transp_2"/>
    <property type="match status" value="1"/>
</dbReference>
<feature type="transmembrane region" description="Helical" evidence="10">
    <location>
        <begin position="259"/>
        <end position="276"/>
    </location>
</feature>
<keyword evidence="4 10" id="KW-0812">Transmembrane</keyword>
<keyword evidence="2" id="KW-0813">Transport</keyword>
<comment type="caution">
    <text evidence="11">The sequence shown here is derived from an EMBL/GenBank/DDBJ whole genome shotgun (WGS) entry which is preliminary data.</text>
</comment>
<evidence type="ECO:0000256" key="5">
    <source>
        <dbReference type="ARBA" id="ARBA00022970"/>
    </source>
</evidence>
<dbReference type="STRING" id="1837282.A6F49_06655"/>